<feature type="region of interest" description="Disordered" evidence="5">
    <location>
        <begin position="1"/>
        <end position="22"/>
    </location>
</feature>
<dbReference type="Proteomes" id="UP000199208">
    <property type="component" value="Unassembled WGS sequence"/>
</dbReference>
<dbReference type="GO" id="GO:0005524">
    <property type="term" value="F:ATP binding"/>
    <property type="evidence" value="ECO:0007669"/>
    <property type="project" value="UniProtKB-KW"/>
</dbReference>
<evidence type="ECO:0000256" key="4">
    <source>
        <dbReference type="ARBA" id="ARBA00022840"/>
    </source>
</evidence>
<evidence type="ECO:0000259" key="6">
    <source>
        <dbReference type="PROSITE" id="PS50893"/>
    </source>
</evidence>
<keyword evidence="8" id="KW-1185">Reference proteome</keyword>
<evidence type="ECO:0000256" key="1">
    <source>
        <dbReference type="ARBA" id="ARBA00005417"/>
    </source>
</evidence>
<sequence length="316" mass="35075">MDNTIKKNAAASDAERSAKTAAESHPSKDIILNAENITLKYGRHEVLTEASFVVEAGDYIGIVGPNGSGKTTLMKAMLGLITPSYGKFTYAGEVKDNRFIGYLPQKVISGDPLFPAKVREVVAMGLLSSKRFPKHLSQEDYQKVDGTLARLKISNLAEKKIGNLSGGQQQRVLLARALVSSPRLLILDEPTSALDPKVRENFYGILKALNEEDGVTILLVSHDIGSIGQYTKKMLYLDRTVVFFGTYEDFCHSQDMTHYFGPLSQHKFCWQHEEISALETAKPSFHFHAPHIHVDHVHAHGQSVEHSHEPDEEVQP</sequence>
<dbReference type="InterPro" id="IPR003593">
    <property type="entry name" value="AAA+_ATPase"/>
</dbReference>
<dbReference type="PROSITE" id="PS00211">
    <property type="entry name" value="ABC_TRANSPORTER_1"/>
    <property type="match status" value="1"/>
</dbReference>
<evidence type="ECO:0000256" key="3">
    <source>
        <dbReference type="ARBA" id="ARBA00022741"/>
    </source>
</evidence>
<dbReference type="CDD" id="cd03235">
    <property type="entry name" value="ABC_Metallic_Cations"/>
    <property type="match status" value="1"/>
</dbReference>
<dbReference type="InterPro" id="IPR027417">
    <property type="entry name" value="P-loop_NTPase"/>
</dbReference>
<protein>
    <submittedName>
        <fullName evidence="7">Zinc transport system ATP-binding protein</fullName>
    </submittedName>
</protein>
<dbReference type="InterPro" id="IPR003439">
    <property type="entry name" value="ABC_transporter-like_ATP-bd"/>
</dbReference>
<dbReference type="Pfam" id="PF00005">
    <property type="entry name" value="ABC_tran"/>
    <property type="match status" value="1"/>
</dbReference>
<dbReference type="SUPFAM" id="SSF52540">
    <property type="entry name" value="P-loop containing nucleoside triphosphate hydrolases"/>
    <property type="match status" value="1"/>
</dbReference>
<reference evidence="7 8" key="1">
    <citation type="submission" date="2016-10" db="EMBL/GenBank/DDBJ databases">
        <authorList>
            <person name="de Groot N.N."/>
        </authorList>
    </citation>
    <scope>NUCLEOTIDE SEQUENCE [LARGE SCALE GENOMIC DNA]</scope>
    <source>
        <strain evidence="7 8">DSM 2784</strain>
    </source>
</reference>
<dbReference type="PROSITE" id="PS50893">
    <property type="entry name" value="ABC_TRANSPORTER_2"/>
    <property type="match status" value="1"/>
</dbReference>
<feature type="domain" description="ABC transporter" evidence="6">
    <location>
        <begin position="32"/>
        <end position="264"/>
    </location>
</feature>
<dbReference type="FunFam" id="3.40.50.300:FF:000134">
    <property type="entry name" value="Iron-enterobactin ABC transporter ATP-binding protein"/>
    <property type="match status" value="1"/>
</dbReference>
<evidence type="ECO:0000313" key="7">
    <source>
        <dbReference type="EMBL" id="SCZ81464.1"/>
    </source>
</evidence>
<comment type="similarity">
    <text evidence="1">Belongs to the ABC transporter superfamily.</text>
</comment>
<dbReference type="PANTHER" id="PTHR42734:SF17">
    <property type="entry name" value="METAL TRANSPORT SYSTEM ATP-BINDING PROTEIN TM_0124-RELATED"/>
    <property type="match status" value="1"/>
</dbReference>
<proteinExistence type="inferred from homology"/>
<dbReference type="RefSeq" id="WP_242870923.1">
    <property type="nucleotide sequence ID" value="NZ_FMWL01000019.1"/>
</dbReference>
<dbReference type="InterPro" id="IPR017871">
    <property type="entry name" value="ABC_transporter-like_CS"/>
</dbReference>
<keyword evidence="4 7" id="KW-0067">ATP-binding</keyword>
<evidence type="ECO:0000256" key="5">
    <source>
        <dbReference type="SAM" id="MobiDB-lite"/>
    </source>
</evidence>
<evidence type="ECO:0000256" key="2">
    <source>
        <dbReference type="ARBA" id="ARBA00022448"/>
    </source>
</evidence>
<dbReference type="STRING" id="1120920.SAMN03080599_02798"/>
<name>A0A1G5S522_9FIRM</name>
<dbReference type="EMBL" id="FMWL01000019">
    <property type="protein sequence ID" value="SCZ81464.1"/>
    <property type="molecule type" value="Genomic_DNA"/>
</dbReference>
<dbReference type="PANTHER" id="PTHR42734">
    <property type="entry name" value="METAL TRANSPORT SYSTEM ATP-BINDING PROTEIN TM_0124-RELATED"/>
    <property type="match status" value="1"/>
</dbReference>
<dbReference type="InterPro" id="IPR050153">
    <property type="entry name" value="Metal_Ion_Import_ABC"/>
</dbReference>
<dbReference type="Gene3D" id="3.40.50.300">
    <property type="entry name" value="P-loop containing nucleotide triphosphate hydrolases"/>
    <property type="match status" value="1"/>
</dbReference>
<organism evidence="7 8">
    <name type="scientific">Acidaminobacter hydrogenoformans DSM 2784</name>
    <dbReference type="NCBI Taxonomy" id="1120920"/>
    <lineage>
        <taxon>Bacteria</taxon>
        <taxon>Bacillati</taxon>
        <taxon>Bacillota</taxon>
        <taxon>Clostridia</taxon>
        <taxon>Peptostreptococcales</taxon>
        <taxon>Acidaminobacteraceae</taxon>
        <taxon>Acidaminobacter</taxon>
    </lineage>
</organism>
<dbReference type="SMART" id="SM00382">
    <property type="entry name" value="AAA"/>
    <property type="match status" value="1"/>
</dbReference>
<keyword evidence="3" id="KW-0547">Nucleotide-binding</keyword>
<evidence type="ECO:0000313" key="8">
    <source>
        <dbReference type="Proteomes" id="UP000199208"/>
    </source>
</evidence>
<accession>A0A1G5S522</accession>
<keyword evidence="2" id="KW-0813">Transport</keyword>
<dbReference type="GO" id="GO:0016887">
    <property type="term" value="F:ATP hydrolysis activity"/>
    <property type="evidence" value="ECO:0007669"/>
    <property type="project" value="InterPro"/>
</dbReference>
<gene>
    <name evidence="7" type="ORF">SAMN03080599_02798</name>
</gene>
<dbReference type="AlphaFoldDB" id="A0A1G5S522"/>